<dbReference type="EMBL" id="HACA01027704">
    <property type="protein sequence ID" value="CDW45065.1"/>
    <property type="molecule type" value="Transcribed_RNA"/>
</dbReference>
<dbReference type="AlphaFoldDB" id="A0A0K2V425"/>
<reference evidence="1" key="1">
    <citation type="submission" date="2014-05" db="EMBL/GenBank/DDBJ databases">
        <authorList>
            <person name="Chronopoulou M."/>
        </authorList>
    </citation>
    <scope>NUCLEOTIDE SEQUENCE</scope>
    <source>
        <tissue evidence="1">Whole organism</tissue>
    </source>
</reference>
<organism evidence="1">
    <name type="scientific">Lepeophtheirus salmonis</name>
    <name type="common">Salmon louse</name>
    <name type="synonym">Caligus salmonis</name>
    <dbReference type="NCBI Taxonomy" id="72036"/>
    <lineage>
        <taxon>Eukaryota</taxon>
        <taxon>Metazoa</taxon>
        <taxon>Ecdysozoa</taxon>
        <taxon>Arthropoda</taxon>
        <taxon>Crustacea</taxon>
        <taxon>Multicrustacea</taxon>
        <taxon>Hexanauplia</taxon>
        <taxon>Copepoda</taxon>
        <taxon>Siphonostomatoida</taxon>
        <taxon>Caligidae</taxon>
        <taxon>Lepeophtheirus</taxon>
    </lineage>
</organism>
<name>A0A0K2V425_LEPSM</name>
<accession>A0A0K2V425</accession>
<proteinExistence type="predicted"/>
<sequence>MNPIAHTSTKIESNFFKKDKNVRKVCKRCGSISHIKDCPRRESITCFKCRKT</sequence>
<evidence type="ECO:0000313" key="1">
    <source>
        <dbReference type="EMBL" id="CDW45065.1"/>
    </source>
</evidence>
<protein>
    <submittedName>
        <fullName evidence="1">Uncharacterized protein</fullName>
    </submittedName>
</protein>